<evidence type="ECO:0000259" key="2">
    <source>
        <dbReference type="Pfam" id="PF13360"/>
    </source>
</evidence>
<feature type="domain" description="Pyrrolo-quinoline quinone repeat" evidence="2">
    <location>
        <begin position="400"/>
        <end position="517"/>
    </location>
</feature>
<evidence type="ECO:0000313" key="4">
    <source>
        <dbReference type="Proteomes" id="UP001183585"/>
    </source>
</evidence>
<dbReference type="SUPFAM" id="SSF50998">
    <property type="entry name" value="Quinoprotein alcohol dehydrogenase-like"/>
    <property type="match status" value="1"/>
</dbReference>
<feature type="region of interest" description="Disordered" evidence="1">
    <location>
        <begin position="211"/>
        <end position="241"/>
    </location>
</feature>
<proteinExistence type="predicted"/>
<dbReference type="Pfam" id="PF13360">
    <property type="entry name" value="PQQ_2"/>
    <property type="match status" value="1"/>
</dbReference>
<organism evidence="3 4">
    <name type="scientific">Promicromonospora iranensis</name>
    <dbReference type="NCBI Taxonomy" id="1105144"/>
    <lineage>
        <taxon>Bacteria</taxon>
        <taxon>Bacillati</taxon>
        <taxon>Actinomycetota</taxon>
        <taxon>Actinomycetes</taxon>
        <taxon>Micrococcales</taxon>
        <taxon>Promicromonosporaceae</taxon>
        <taxon>Promicromonospora</taxon>
    </lineage>
</organism>
<feature type="region of interest" description="Disordered" evidence="1">
    <location>
        <begin position="1"/>
        <end position="54"/>
    </location>
</feature>
<dbReference type="InterPro" id="IPR002372">
    <property type="entry name" value="PQQ_rpt_dom"/>
</dbReference>
<accession>A0ABU2CP95</accession>
<sequence>MARDRDPGGAFVFDLIDDGAADPEGPLAPPGAGSGGEQDGAASAPGESSSGELGRRVRAVAPAAAVLAILFGTGLALDGARDGARMDRMRDMHGGVVDVSSPLVETWRWEGAVGSRRALAEGLGAEAAVLEDVLVFETGTDLVALDAATGVEAWMVPLGADADCGPMGSAGWGEVTTTGLVCLVGSGADRAATVVGPDGVVSSERVLDPADGRRFGAARPGPDGTVLRGERVGRAPTSGLGDAECTDMGECTGTVEAGQDLALRAEDALTGEERWRVTIPFRPTPANQCANWYGTSWDGGRTAVDLSDMLDSGAFGARISDMLVQLYGCGIEAAVTADGVLLGTEIEPGAGGVARLRSGGYTGYMFDEEVRTVLYDTAGDAVGEVDGYAAEPVAVDGSGPDTFVGVGGPGARTRAYEPDGTLRWEVEEGTDNQMFLAQVAGTAVILSSTGSVRGLDLLTGEKRWTWNGSGSDETAVYVSRAFTDGQFVLLLTENGYGGTGLVSLDAVSGEVAWEQHDDAADSGTGGRFGGTMMSVDGNLVEVRPDGIRGLG</sequence>
<comment type="caution">
    <text evidence="3">The sequence shown here is derived from an EMBL/GenBank/DDBJ whole genome shotgun (WGS) entry which is preliminary data.</text>
</comment>
<name>A0ABU2CP95_9MICO</name>
<dbReference type="Proteomes" id="UP001183585">
    <property type="component" value="Unassembled WGS sequence"/>
</dbReference>
<dbReference type="EMBL" id="JAVDYE010000001">
    <property type="protein sequence ID" value="MDR7383145.1"/>
    <property type="molecule type" value="Genomic_DNA"/>
</dbReference>
<dbReference type="RefSeq" id="WP_274991969.1">
    <property type="nucleotide sequence ID" value="NZ_JAJQQP010000001.1"/>
</dbReference>
<dbReference type="InterPro" id="IPR015943">
    <property type="entry name" value="WD40/YVTN_repeat-like_dom_sf"/>
</dbReference>
<keyword evidence="4" id="KW-1185">Reference proteome</keyword>
<evidence type="ECO:0000313" key="3">
    <source>
        <dbReference type="EMBL" id="MDR7383145.1"/>
    </source>
</evidence>
<protein>
    <submittedName>
        <fullName evidence="3">Outer membrane protein assembly factor BamB</fullName>
    </submittedName>
</protein>
<feature type="compositionally biased region" description="Low complexity" evidence="1">
    <location>
        <begin position="40"/>
        <end position="52"/>
    </location>
</feature>
<dbReference type="InterPro" id="IPR011047">
    <property type="entry name" value="Quinoprotein_ADH-like_sf"/>
</dbReference>
<reference evidence="3 4" key="1">
    <citation type="submission" date="2023-07" db="EMBL/GenBank/DDBJ databases">
        <title>Sequencing the genomes of 1000 actinobacteria strains.</title>
        <authorList>
            <person name="Klenk H.-P."/>
        </authorList>
    </citation>
    <scope>NUCLEOTIDE SEQUENCE [LARGE SCALE GENOMIC DNA]</scope>
    <source>
        <strain evidence="3 4">DSM 45554</strain>
    </source>
</reference>
<evidence type="ECO:0000256" key="1">
    <source>
        <dbReference type="SAM" id="MobiDB-lite"/>
    </source>
</evidence>
<dbReference type="Gene3D" id="2.130.10.10">
    <property type="entry name" value="YVTN repeat-like/Quinoprotein amine dehydrogenase"/>
    <property type="match status" value="2"/>
</dbReference>
<gene>
    <name evidence="3" type="ORF">J2S48_002660</name>
</gene>